<protein>
    <submittedName>
        <fullName evidence="2">DUF4372 domain-containing protein</fullName>
    </submittedName>
</protein>
<comment type="caution">
    <text evidence="2">The sequence shown here is derived from an EMBL/GenBank/DDBJ whole genome shotgun (WGS) entry which is preliminary data.</text>
</comment>
<dbReference type="Proteomes" id="UP001597178">
    <property type="component" value="Unassembled WGS sequence"/>
</dbReference>
<evidence type="ECO:0000313" key="2">
    <source>
        <dbReference type="EMBL" id="MFD1361946.1"/>
    </source>
</evidence>
<evidence type="ECO:0000259" key="1">
    <source>
        <dbReference type="Pfam" id="PF14294"/>
    </source>
</evidence>
<proteinExistence type="predicted"/>
<sequence length="164" mass="18859">MDKYTTKSTINKLFEVLDEQKFLNVINVSNIDHYIKKLAAYKFLELLIIAQLNEAESLRDLSKQLKDNQGVQQAIEMDTISTSQLSRKQCDLPPFEKVFRHLVFEVQAQMKNKSIVRDIGKLLVIDSSTVSMSLSQYPLGDVSKNKIRRAAAHARSHHKRYNHA</sequence>
<keyword evidence="3" id="KW-1185">Reference proteome</keyword>
<reference evidence="3" key="1">
    <citation type="journal article" date="2019" name="Int. J. Syst. Evol. Microbiol.">
        <title>The Global Catalogue of Microorganisms (GCM) 10K type strain sequencing project: providing services to taxonomists for standard genome sequencing and annotation.</title>
        <authorList>
            <consortium name="The Broad Institute Genomics Platform"/>
            <consortium name="The Broad Institute Genome Sequencing Center for Infectious Disease"/>
            <person name="Wu L."/>
            <person name="Ma J."/>
        </authorList>
    </citation>
    <scope>NUCLEOTIDE SEQUENCE [LARGE SCALE GENOMIC DNA]</scope>
    <source>
        <strain evidence="3">CCUG 54822</strain>
    </source>
</reference>
<dbReference type="Pfam" id="PF14294">
    <property type="entry name" value="DUF4372"/>
    <property type="match status" value="1"/>
</dbReference>
<accession>A0ABW3ZUF1</accession>
<name>A0ABW3ZUF1_9BACI</name>
<dbReference type="RefSeq" id="WP_382400003.1">
    <property type="nucleotide sequence ID" value="NZ_JBHTNH010000020.1"/>
</dbReference>
<organism evidence="2 3">
    <name type="scientific">Lentibacillus salinarum</name>
    <dbReference type="NCBI Taxonomy" id="446820"/>
    <lineage>
        <taxon>Bacteria</taxon>
        <taxon>Bacillati</taxon>
        <taxon>Bacillota</taxon>
        <taxon>Bacilli</taxon>
        <taxon>Bacillales</taxon>
        <taxon>Bacillaceae</taxon>
        <taxon>Lentibacillus</taxon>
    </lineage>
</organism>
<gene>
    <name evidence="2" type="ORF">ACFQ4A_09795</name>
</gene>
<feature type="domain" description="DUF4372" evidence="1">
    <location>
        <begin position="7"/>
        <end position="70"/>
    </location>
</feature>
<dbReference type="InterPro" id="IPR025399">
    <property type="entry name" value="DUF4372"/>
</dbReference>
<dbReference type="EMBL" id="JBHTNH010000020">
    <property type="protein sequence ID" value="MFD1361946.1"/>
    <property type="molecule type" value="Genomic_DNA"/>
</dbReference>
<evidence type="ECO:0000313" key="3">
    <source>
        <dbReference type="Proteomes" id="UP001597178"/>
    </source>
</evidence>